<dbReference type="InterPro" id="IPR029063">
    <property type="entry name" value="SAM-dependent_MTases_sf"/>
</dbReference>
<dbReference type="GO" id="GO:0008168">
    <property type="term" value="F:methyltransferase activity"/>
    <property type="evidence" value="ECO:0007669"/>
    <property type="project" value="UniProtKB-KW"/>
</dbReference>
<proteinExistence type="predicted"/>
<feature type="domain" description="Methyltransferase" evidence="1">
    <location>
        <begin position="52"/>
        <end position="142"/>
    </location>
</feature>
<sequence length="218" mass="24088">MAEPRDETRTRYDEVAQLYYETFKDTLREHPFDRAMIDAFAERVKEGGARPVADIGCGPGHITGYLHALGLDAQGIDLSPEMIALARREHPGIAFSLGDMSALDLPDGGLGGVLSRASIIHTPPERIGPVFAEFHRVLAPGGFLSLSFQASDRTDRLAWPFDHRVAPAWQWSYDRVADLLRDTGFAEVARLVGAPEEDPVRGFHFCHLVMRKPGAENP</sequence>
<dbReference type="Pfam" id="PF13649">
    <property type="entry name" value="Methyltransf_25"/>
    <property type="match status" value="1"/>
</dbReference>
<evidence type="ECO:0000313" key="3">
    <source>
        <dbReference type="Proteomes" id="UP000238176"/>
    </source>
</evidence>
<evidence type="ECO:0000259" key="1">
    <source>
        <dbReference type="Pfam" id="PF13649"/>
    </source>
</evidence>
<name>A0A2T0UAT9_9ACTN</name>
<dbReference type="AlphaFoldDB" id="A0A2T0UAT9"/>
<accession>A0A2T0UAT9</accession>
<dbReference type="Proteomes" id="UP000238176">
    <property type="component" value="Unassembled WGS sequence"/>
</dbReference>
<keyword evidence="2" id="KW-0808">Transferase</keyword>
<gene>
    <name evidence="2" type="ORF">B0I28_11398</name>
</gene>
<dbReference type="CDD" id="cd02440">
    <property type="entry name" value="AdoMet_MTases"/>
    <property type="match status" value="1"/>
</dbReference>
<dbReference type="EMBL" id="PVTJ01000013">
    <property type="protein sequence ID" value="PRY54988.1"/>
    <property type="molecule type" value="Genomic_DNA"/>
</dbReference>
<dbReference type="GO" id="GO:0032259">
    <property type="term" value="P:methylation"/>
    <property type="evidence" value="ECO:0007669"/>
    <property type="project" value="UniProtKB-KW"/>
</dbReference>
<dbReference type="OrthoDB" id="9805171at2"/>
<comment type="caution">
    <text evidence="2">The sequence shown here is derived from an EMBL/GenBank/DDBJ whole genome shotgun (WGS) entry which is preliminary data.</text>
</comment>
<protein>
    <submittedName>
        <fullName evidence="2">Methyltransferase family protein</fullName>
    </submittedName>
</protein>
<keyword evidence="3" id="KW-1185">Reference proteome</keyword>
<reference evidence="2 3" key="1">
    <citation type="submission" date="2018-03" db="EMBL/GenBank/DDBJ databases">
        <title>Genomic Encyclopedia of Type Strains, Phase III (KMG-III): the genomes of soil and plant-associated and newly described type strains.</title>
        <authorList>
            <person name="Whitman W."/>
        </authorList>
    </citation>
    <scope>NUCLEOTIDE SEQUENCE [LARGE SCALE GENOMIC DNA]</scope>
    <source>
        <strain evidence="2 3">CGMCC 4.7067</strain>
    </source>
</reference>
<dbReference type="PANTHER" id="PTHR43591">
    <property type="entry name" value="METHYLTRANSFERASE"/>
    <property type="match status" value="1"/>
</dbReference>
<evidence type="ECO:0000313" key="2">
    <source>
        <dbReference type="EMBL" id="PRY54988.1"/>
    </source>
</evidence>
<dbReference type="SUPFAM" id="SSF53335">
    <property type="entry name" value="S-adenosyl-L-methionine-dependent methyltransferases"/>
    <property type="match status" value="1"/>
</dbReference>
<dbReference type="Gene3D" id="3.40.50.150">
    <property type="entry name" value="Vaccinia Virus protein VP39"/>
    <property type="match status" value="1"/>
</dbReference>
<dbReference type="RefSeq" id="WP_106366556.1">
    <property type="nucleotide sequence ID" value="NZ_PVTJ01000013.1"/>
</dbReference>
<organism evidence="2 3">
    <name type="scientific">Glycomyces artemisiae</name>
    <dbReference type="NCBI Taxonomy" id="1076443"/>
    <lineage>
        <taxon>Bacteria</taxon>
        <taxon>Bacillati</taxon>
        <taxon>Actinomycetota</taxon>
        <taxon>Actinomycetes</taxon>
        <taxon>Glycomycetales</taxon>
        <taxon>Glycomycetaceae</taxon>
        <taxon>Glycomyces</taxon>
    </lineage>
</organism>
<dbReference type="PANTHER" id="PTHR43591:SF110">
    <property type="entry name" value="RHODANESE DOMAIN-CONTAINING PROTEIN"/>
    <property type="match status" value="1"/>
</dbReference>
<dbReference type="InterPro" id="IPR041698">
    <property type="entry name" value="Methyltransf_25"/>
</dbReference>
<keyword evidence="2" id="KW-0489">Methyltransferase</keyword>